<organism evidence="1 2">
    <name type="scientific">Paramagnetospirillum marisnigri</name>
    <dbReference type="NCBI Taxonomy" id="1285242"/>
    <lineage>
        <taxon>Bacteria</taxon>
        <taxon>Pseudomonadati</taxon>
        <taxon>Pseudomonadota</taxon>
        <taxon>Alphaproteobacteria</taxon>
        <taxon>Rhodospirillales</taxon>
        <taxon>Magnetospirillaceae</taxon>
        <taxon>Paramagnetospirillum</taxon>
    </lineage>
</organism>
<sequence>MTMTDPTFQPKVYKTDGGDRLVITSGGSIDIETGAIISVNGTQGAALTAQLTTITHTAPGTPDYAIQNLVQNTGFGFATADEGNTLLKVVANLQTRLAEVEARLEAVGMVAAN</sequence>
<dbReference type="AlphaFoldDB" id="A0A178MUS2"/>
<evidence type="ECO:0000313" key="2">
    <source>
        <dbReference type="Proteomes" id="UP000078428"/>
    </source>
</evidence>
<keyword evidence="2" id="KW-1185">Reference proteome</keyword>
<dbReference type="STRING" id="1285242.A6A04_13435"/>
<protein>
    <submittedName>
        <fullName evidence="1">Uncharacterized protein</fullName>
    </submittedName>
</protein>
<reference evidence="1 2" key="1">
    <citation type="submission" date="2016-04" db="EMBL/GenBank/DDBJ databases">
        <title>Draft genome sequence of freshwater magnetotactic bacteria Magnetospirillum marisnigri SP-1 and Magnetospirillum moscoviense BB-1.</title>
        <authorList>
            <person name="Koziaeva V."/>
            <person name="Dziuba M.V."/>
            <person name="Ivanov T.M."/>
            <person name="Kuznetsov B."/>
            <person name="Grouzdev D.S."/>
        </authorList>
    </citation>
    <scope>NUCLEOTIDE SEQUENCE [LARGE SCALE GENOMIC DNA]</scope>
    <source>
        <strain evidence="1 2">SP-1</strain>
    </source>
</reference>
<gene>
    <name evidence="1" type="ORF">A6A04_13435</name>
</gene>
<dbReference type="EMBL" id="LWQT01000038">
    <property type="protein sequence ID" value="OAN53889.1"/>
    <property type="molecule type" value="Genomic_DNA"/>
</dbReference>
<proteinExistence type="predicted"/>
<comment type="caution">
    <text evidence="1">The sequence shown here is derived from an EMBL/GenBank/DDBJ whole genome shotgun (WGS) entry which is preliminary data.</text>
</comment>
<dbReference type="Proteomes" id="UP000078428">
    <property type="component" value="Unassembled WGS sequence"/>
</dbReference>
<accession>A0A178MUS2</accession>
<name>A0A178MUS2_9PROT</name>
<evidence type="ECO:0000313" key="1">
    <source>
        <dbReference type="EMBL" id="OAN53889.1"/>
    </source>
</evidence>